<evidence type="ECO:0000313" key="3">
    <source>
        <dbReference type="Proteomes" id="UP000614216"/>
    </source>
</evidence>
<organism evidence="2 3">
    <name type="scientific">Fulvivirga marina</name>
    <dbReference type="NCBI Taxonomy" id="2494733"/>
    <lineage>
        <taxon>Bacteria</taxon>
        <taxon>Pseudomonadati</taxon>
        <taxon>Bacteroidota</taxon>
        <taxon>Cytophagia</taxon>
        <taxon>Cytophagales</taxon>
        <taxon>Fulvivirgaceae</taxon>
        <taxon>Fulvivirga</taxon>
    </lineage>
</organism>
<dbReference type="InterPro" id="IPR019236">
    <property type="entry name" value="APP1_cat"/>
</dbReference>
<comment type="caution">
    <text evidence="2">The sequence shown here is derived from an EMBL/GenBank/DDBJ whole genome shotgun (WGS) entry which is preliminary data.</text>
</comment>
<accession>A0A937G083</accession>
<proteinExistence type="predicted"/>
<reference evidence="2" key="1">
    <citation type="submission" date="2021-01" db="EMBL/GenBank/DDBJ databases">
        <title>Fulvivirga kasyanovii gen. nov., sp nov., a novel member of the phylum Bacteroidetes isolated from seawater in a mussel farm.</title>
        <authorList>
            <person name="Zhao L.-H."/>
            <person name="Wang Z.-J."/>
        </authorList>
    </citation>
    <scope>NUCLEOTIDE SEQUENCE</scope>
    <source>
        <strain evidence="2">29W222</strain>
    </source>
</reference>
<dbReference type="PANTHER" id="PTHR28208:SF3">
    <property type="entry name" value="PHOSPHATIDATE PHOSPHATASE APP1"/>
    <property type="match status" value="1"/>
</dbReference>
<dbReference type="InterPro" id="IPR052935">
    <property type="entry name" value="Mg2+_PAP"/>
</dbReference>
<feature type="domain" description="Phosphatidate phosphatase APP1 catalytic" evidence="1">
    <location>
        <begin position="83"/>
        <end position="240"/>
    </location>
</feature>
<dbReference type="RefSeq" id="WP_202855657.1">
    <property type="nucleotide sequence ID" value="NZ_JAEUGD010000023.1"/>
</dbReference>
<name>A0A937G083_9BACT</name>
<dbReference type="EMBL" id="JAEUGD010000023">
    <property type="protein sequence ID" value="MBL6446111.1"/>
    <property type="molecule type" value="Genomic_DNA"/>
</dbReference>
<gene>
    <name evidence="2" type="ORF">JMN32_07320</name>
</gene>
<keyword evidence="3" id="KW-1185">Reference proteome</keyword>
<dbReference type="PANTHER" id="PTHR28208">
    <property type="entry name" value="PHOSPHATIDATE PHOSPHATASE APP1"/>
    <property type="match status" value="1"/>
</dbReference>
<dbReference type="GO" id="GO:0008195">
    <property type="term" value="F:phosphatidate phosphatase activity"/>
    <property type="evidence" value="ECO:0007669"/>
    <property type="project" value="InterPro"/>
</dbReference>
<dbReference type="Proteomes" id="UP000614216">
    <property type="component" value="Unassembled WGS sequence"/>
</dbReference>
<dbReference type="AlphaFoldDB" id="A0A937G083"/>
<dbReference type="Pfam" id="PF09949">
    <property type="entry name" value="APP1_cat"/>
    <property type="match status" value="1"/>
</dbReference>
<evidence type="ECO:0000313" key="2">
    <source>
        <dbReference type="EMBL" id="MBL6446111.1"/>
    </source>
</evidence>
<protein>
    <submittedName>
        <fullName evidence="2">DUF2183 domain-containing protein</fullName>
    </submittedName>
</protein>
<sequence>MLSRYMSSPIPDVRVGIFLFDQECIVETDENGYFEKDFMFNKPLAISGWHKVRYKVLDKIVEEQEELEVEGEVYIHRNGEAKYGVISDVDDTILISHATKILSKLRLILTKNSKTRLPFTGVAAFYNALHHEPGRSVQNPVFYVSSSEWNLYDFLEDFCEVRNIPKGPFLLQDLKTSLWKLIKSGGGNHYHKLEKIKHLMLTFEDMPFILIGDSGQRDSLLYAEITRQFPERVKAIYIRDVSKSRKDEKVNAIARELLVHNVEMLLVADTEEAARHAYENGLITREEMLHVVEETRGQSLRPTSLVGQLVRSESHQHNSG</sequence>
<evidence type="ECO:0000259" key="1">
    <source>
        <dbReference type="Pfam" id="PF09949"/>
    </source>
</evidence>